<proteinExistence type="predicted"/>
<evidence type="ECO:0000256" key="1">
    <source>
        <dbReference type="SAM" id="SignalP"/>
    </source>
</evidence>
<dbReference type="RefSeq" id="WP_377509725.1">
    <property type="nucleotide sequence ID" value="NZ_JBHULU010000021.1"/>
</dbReference>
<keyword evidence="4" id="KW-1185">Reference proteome</keyword>
<evidence type="ECO:0000313" key="3">
    <source>
        <dbReference type="EMBL" id="MFD2515293.1"/>
    </source>
</evidence>
<keyword evidence="1" id="KW-0732">Signal</keyword>
<dbReference type="EMBL" id="JBHULU010000021">
    <property type="protein sequence ID" value="MFD2515293.1"/>
    <property type="molecule type" value="Genomic_DNA"/>
</dbReference>
<feature type="signal peptide" evidence="1">
    <location>
        <begin position="1"/>
        <end position="21"/>
    </location>
</feature>
<dbReference type="Proteomes" id="UP001597544">
    <property type="component" value="Unassembled WGS sequence"/>
</dbReference>
<evidence type="ECO:0000313" key="4">
    <source>
        <dbReference type="Proteomes" id="UP001597544"/>
    </source>
</evidence>
<organism evidence="3 4">
    <name type="scientific">Pontibacter locisalis</name>
    <dbReference type="NCBI Taxonomy" id="1719035"/>
    <lineage>
        <taxon>Bacteria</taxon>
        <taxon>Pseudomonadati</taxon>
        <taxon>Bacteroidota</taxon>
        <taxon>Cytophagia</taxon>
        <taxon>Cytophagales</taxon>
        <taxon>Hymenobacteraceae</taxon>
        <taxon>Pontibacter</taxon>
    </lineage>
</organism>
<feature type="chain" id="PRO_5046637094" evidence="1">
    <location>
        <begin position="22"/>
        <end position="225"/>
    </location>
</feature>
<reference evidence="4" key="1">
    <citation type="journal article" date="2019" name="Int. J. Syst. Evol. Microbiol.">
        <title>The Global Catalogue of Microorganisms (GCM) 10K type strain sequencing project: providing services to taxonomists for standard genome sequencing and annotation.</title>
        <authorList>
            <consortium name="The Broad Institute Genomics Platform"/>
            <consortium name="The Broad Institute Genome Sequencing Center for Infectious Disease"/>
            <person name="Wu L."/>
            <person name="Ma J."/>
        </authorList>
    </citation>
    <scope>NUCLEOTIDE SEQUENCE [LARGE SCALE GENOMIC DNA]</scope>
    <source>
        <strain evidence="4">KCTC 42498</strain>
    </source>
</reference>
<comment type="caution">
    <text evidence="3">The sequence shown here is derived from an EMBL/GenBank/DDBJ whole genome shotgun (WGS) entry which is preliminary data.</text>
</comment>
<accession>A0ABW5IPD8</accession>
<protein>
    <submittedName>
        <fullName evidence="3">Porin family protein</fullName>
    </submittedName>
</protein>
<dbReference type="SUPFAM" id="SSF56925">
    <property type="entry name" value="OMPA-like"/>
    <property type="match status" value="1"/>
</dbReference>
<dbReference type="InterPro" id="IPR025665">
    <property type="entry name" value="Beta-barrel_OMP_2"/>
</dbReference>
<gene>
    <name evidence="3" type="ORF">ACFSRY_15580</name>
</gene>
<dbReference type="Pfam" id="PF13568">
    <property type="entry name" value="OMP_b-brl_2"/>
    <property type="match status" value="1"/>
</dbReference>
<dbReference type="InterPro" id="IPR011250">
    <property type="entry name" value="OMP/PagP_B-barrel"/>
</dbReference>
<name>A0ABW5IPD8_9BACT</name>
<evidence type="ECO:0000259" key="2">
    <source>
        <dbReference type="Pfam" id="PF13568"/>
    </source>
</evidence>
<sequence>MKRIFLLIAVVIGLFAAKVNAQQQPVRFGIRAGANLAEWQGETVNSVQNLMDFTNGSVSRQMREGFHIGGYLAIPVAPGFEIEPGIQYSQKGMRLVGKIPMEQAEFLNATVTLTNKADYIDVPVLAKVYIGEGFHIYGGPQVSYLVSNKIQAEAGALGFKALNREWDMKSGFRELDVAVSGGLGYRFVNGFNISAGYDYGLSSVDANNSFETYNRVVKASVGFTF</sequence>
<feature type="domain" description="Outer membrane protein beta-barrel" evidence="2">
    <location>
        <begin position="21"/>
        <end position="204"/>
    </location>
</feature>